<accession>A0A4Z1K900</accession>
<gene>
    <name evidence="1" type="ORF">BELL_0005g00090</name>
</gene>
<organism evidence="1 2">
    <name type="scientific">Botrytis elliptica</name>
    <dbReference type="NCBI Taxonomy" id="278938"/>
    <lineage>
        <taxon>Eukaryota</taxon>
        <taxon>Fungi</taxon>
        <taxon>Dikarya</taxon>
        <taxon>Ascomycota</taxon>
        <taxon>Pezizomycotina</taxon>
        <taxon>Leotiomycetes</taxon>
        <taxon>Helotiales</taxon>
        <taxon>Sclerotiniaceae</taxon>
        <taxon>Botrytis</taxon>
    </lineage>
</organism>
<keyword evidence="2" id="KW-1185">Reference proteome</keyword>
<proteinExistence type="predicted"/>
<protein>
    <submittedName>
        <fullName evidence="1">Uncharacterized protein</fullName>
    </submittedName>
</protein>
<comment type="caution">
    <text evidence="1">The sequence shown here is derived from an EMBL/GenBank/DDBJ whole genome shotgun (WGS) entry which is preliminary data.</text>
</comment>
<dbReference type="EMBL" id="PQXM01000005">
    <property type="protein sequence ID" value="TGO80570.1"/>
    <property type="molecule type" value="Genomic_DNA"/>
</dbReference>
<reference evidence="1 2" key="1">
    <citation type="submission" date="2017-12" db="EMBL/GenBank/DDBJ databases">
        <title>Comparative genomics of Botrytis spp.</title>
        <authorList>
            <person name="Valero-Jimenez C.A."/>
            <person name="Tapia P."/>
            <person name="Veloso J."/>
            <person name="Silva-Moreno E."/>
            <person name="Staats M."/>
            <person name="Valdes J.H."/>
            <person name="Van Kan J.A.L."/>
        </authorList>
    </citation>
    <scope>NUCLEOTIDE SEQUENCE [LARGE SCALE GENOMIC DNA]</scope>
    <source>
        <strain evidence="1 2">Be9601</strain>
    </source>
</reference>
<dbReference type="Proteomes" id="UP000297229">
    <property type="component" value="Unassembled WGS sequence"/>
</dbReference>
<dbReference type="AlphaFoldDB" id="A0A4Z1K900"/>
<sequence>MSNKATIHSNYDIREIFQISTSPVNRSYTDGINAQDYSQVFTSERNALNKEHWRTGIRGRSQEED</sequence>
<name>A0A4Z1K900_9HELO</name>
<evidence type="ECO:0000313" key="2">
    <source>
        <dbReference type="Proteomes" id="UP000297229"/>
    </source>
</evidence>
<evidence type="ECO:0000313" key="1">
    <source>
        <dbReference type="EMBL" id="TGO80570.1"/>
    </source>
</evidence>